<dbReference type="EMBL" id="JAACNO010000586">
    <property type="protein sequence ID" value="KAF4146624.1"/>
    <property type="molecule type" value="Genomic_DNA"/>
</dbReference>
<comment type="caution">
    <text evidence="2">The sequence shown here is derived from an EMBL/GenBank/DDBJ whole genome shotgun (WGS) entry which is preliminary data.</text>
</comment>
<feature type="region of interest" description="Disordered" evidence="1">
    <location>
        <begin position="38"/>
        <end position="82"/>
    </location>
</feature>
<evidence type="ECO:0000313" key="2">
    <source>
        <dbReference type="EMBL" id="KAF4146624.1"/>
    </source>
</evidence>
<accession>A0A8S9V5F4</accession>
<evidence type="ECO:0000256" key="1">
    <source>
        <dbReference type="SAM" id="MobiDB-lite"/>
    </source>
</evidence>
<dbReference type="Proteomes" id="UP000704712">
    <property type="component" value="Unassembled WGS sequence"/>
</dbReference>
<proteinExistence type="predicted"/>
<sequence>MVSGNTNEGEDGCRNYVNMKQELREKAEETVKEILTYSERAKRGKKQKARLNPYEVQKSRKMKHRKQRKPALREYTEQSPRE</sequence>
<dbReference type="AlphaFoldDB" id="A0A8S9V5F4"/>
<reference evidence="2" key="1">
    <citation type="submission" date="2020-03" db="EMBL/GenBank/DDBJ databases">
        <title>Hybrid Assembly of Korean Phytophthora infestans isolates.</title>
        <authorList>
            <person name="Prokchorchik M."/>
            <person name="Lee Y."/>
            <person name="Seo J."/>
            <person name="Cho J.-H."/>
            <person name="Park Y.-E."/>
            <person name="Jang D.-C."/>
            <person name="Im J.-S."/>
            <person name="Choi J.-G."/>
            <person name="Park H.-J."/>
            <person name="Lee G.-B."/>
            <person name="Lee Y.-G."/>
            <person name="Hong S.-Y."/>
            <person name="Cho K."/>
            <person name="Sohn K.H."/>
        </authorList>
    </citation>
    <scope>NUCLEOTIDE SEQUENCE</scope>
    <source>
        <strain evidence="2">KR_2_A2</strain>
    </source>
</reference>
<organism evidence="2 3">
    <name type="scientific">Phytophthora infestans</name>
    <name type="common">Potato late blight agent</name>
    <name type="synonym">Botrytis infestans</name>
    <dbReference type="NCBI Taxonomy" id="4787"/>
    <lineage>
        <taxon>Eukaryota</taxon>
        <taxon>Sar</taxon>
        <taxon>Stramenopiles</taxon>
        <taxon>Oomycota</taxon>
        <taxon>Peronosporomycetes</taxon>
        <taxon>Peronosporales</taxon>
        <taxon>Peronosporaceae</taxon>
        <taxon>Phytophthora</taxon>
    </lineage>
</organism>
<name>A0A8S9V5F4_PHYIN</name>
<feature type="compositionally biased region" description="Basic and acidic residues" evidence="1">
    <location>
        <begin position="71"/>
        <end position="82"/>
    </location>
</feature>
<gene>
    <name evidence="2" type="ORF">GN958_ATG04221</name>
</gene>
<feature type="compositionally biased region" description="Basic residues" evidence="1">
    <location>
        <begin position="59"/>
        <end position="70"/>
    </location>
</feature>
<protein>
    <submittedName>
        <fullName evidence="2">Uncharacterized protein</fullName>
    </submittedName>
</protein>
<evidence type="ECO:0000313" key="3">
    <source>
        <dbReference type="Proteomes" id="UP000704712"/>
    </source>
</evidence>